<feature type="domain" description="Apple" evidence="1">
    <location>
        <begin position="9"/>
        <end position="79"/>
    </location>
</feature>
<proteinExistence type="predicted"/>
<dbReference type="Proteomes" id="UP000663829">
    <property type="component" value="Unassembled WGS sequence"/>
</dbReference>
<accession>A0A815BJF1</accession>
<gene>
    <name evidence="3" type="ORF">GPM918_LOCUS27201</name>
    <name evidence="2" type="ORF">OVA965_LOCUS20600</name>
    <name evidence="5" type="ORF">SRO942_LOCUS27488</name>
    <name evidence="4" type="ORF">TMI583_LOCUS21023</name>
</gene>
<dbReference type="EMBL" id="CAJOBC010024520">
    <property type="protein sequence ID" value="CAF4063319.1"/>
    <property type="molecule type" value="Genomic_DNA"/>
</dbReference>
<dbReference type="AlphaFoldDB" id="A0A815BJF1"/>
<evidence type="ECO:0000313" key="6">
    <source>
        <dbReference type="Proteomes" id="UP000663829"/>
    </source>
</evidence>
<protein>
    <recommendedName>
        <fullName evidence="1">Apple domain-containing protein</fullName>
    </recommendedName>
</protein>
<organism evidence="3 6">
    <name type="scientific">Didymodactylos carnosus</name>
    <dbReference type="NCBI Taxonomy" id="1234261"/>
    <lineage>
        <taxon>Eukaryota</taxon>
        <taxon>Metazoa</taxon>
        <taxon>Spiralia</taxon>
        <taxon>Gnathifera</taxon>
        <taxon>Rotifera</taxon>
        <taxon>Eurotatoria</taxon>
        <taxon>Bdelloidea</taxon>
        <taxon>Philodinida</taxon>
        <taxon>Philodinidae</taxon>
        <taxon>Didymodactylos</taxon>
    </lineage>
</organism>
<dbReference type="Proteomes" id="UP000677228">
    <property type="component" value="Unassembled WGS sequence"/>
</dbReference>
<dbReference type="EMBL" id="CAJOBA010021297">
    <property type="protein sequence ID" value="CAF3911825.1"/>
    <property type="molecule type" value="Genomic_DNA"/>
</dbReference>
<name>A0A815BJF1_9BILA</name>
<evidence type="ECO:0000313" key="3">
    <source>
        <dbReference type="EMBL" id="CAF1273495.1"/>
    </source>
</evidence>
<dbReference type="Proteomes" id="UP000681722">
    <property type="component" value="Unassembled WGS sequence"/>
</dbReference>
<comment type="caution">
    <text evidence="3">The sequence shown here is derived from an EMBL/GenBank/DDBJ whole genome shotgun (WGS) entry which is preliminary data.</text>
</comment>
<feature type="non-terminal residue" evidence="3">
    <location>
        <position position="1"/>
    </location>
</feature>
<evidence type="ECO:0000313" key="5">
    <source>
        <dbReference type="EMBL" id="CAF4063319.1"/>
    </source>
</evidence>
<dbReference type="EMBL" id="CAJNOQ010011309">
    <property type="protein sequence ID" value="CAF1273495.1"/>
    <property type="molecule type" value="Genomic_DNA"/>
</dbReference>
<dbReference type="Pfam" id="PF00024">
    <property type="entry name" value="PAN_1"/>
    <property type="match status" value="1"/>
</dbReference>
<dbReference type="EMBL" id="CAJNOK010011005">
    <property type="protein sequence ID" value="CAF1129867.1"/>
    <property type="molecule type" value="Genomic_DNA"/>
</dbReference>
<dbReference type="InterPro" id="IPR003609">
    <property type="entry name" value="Pan_app"/>
</dbReference>
<evidence type="ECO:0000313" key="2">
    <source>
        <dbReference type="EMBL" id="CAF1129867.1"/>
    </source>
</evidence>
<dbReference type="SUPFAM" id="SSF57414">
    <property type="entry name" value="Hairpin loop containing domain-like"/>
    <property type="match status" value="1"/>
</dbReference>
<dbReference type="Gene3D" id="3.50.4.10">
    <property type="entry name" value="Hepatocyte Growth Factor"/>
    <property type="match status" value="1"/>
</dbReference>
<dbReference type="PROSITE" id="PS50948">
    <property type="entry name" value="PAN"/>
    <property type="match status" value="1"/>
</dbReference>
<reference evidence="3" key="1">
    <citation type="submission" date="2021-02" db="EMBL/GenBank/DDBJ databases">
        <authorList>
            <person name="Nowell W R."/>
        </authorList>
    </citation>
    <scope>NUCLEOTIDE SEQUENCE</scope>
</reference>
<evidence type="ECO:0000313" key="4">
    <source>
        <dbReference type="EMBL" id="CAF3911825.1"/>
    </source>
</evidence>
<evidence type="ECO:0000259" key="1">
    <source>
        <dbReference type="PROSITE" id="PS50948"/>
    </source>
</evidence>
<keyword evidence="6" id="KW-1185">Reference proteome</keyword>
<sequence length="167" mass="18991">MFESDIKLLPYGTAFQPANPVDLLSVTNIKTLMRCAALCNRNSSCRTFDYNSYSMQCRLFQGELSSGTLNSSTLLKSRIGAINYRPQLYSLFNHTCVEGQMNRYLLCVSGTEQCPSYTFWNDYDSNDRTDTEDQGDNAEDVVEKVNYMKQVVALANETHSDDKLRRS</sequence>
<dbReference type="Proteomes" id="UP000682733">
    <property type="component" value="Unassembled WGS sequence"/>
</dbReference>